<organism evidence="2 3">
    <name type="scientific">Sarcophilus harrisii</name>
    <name type="common">Tasmanian devil</name>
    <name type="synonym">Sarcophilus laniarius</name>
    <dbReference type="NCBI Taxonomy" id="9305"/>
    <lineage>
        <taxon>Eukaryota</taxon>
        <taxon>Metazoa</taxon>
        <taxon>Chordata</taxon>
        <taxon>Craniata</taxon>
        <taxon>Vertebrata</taxon>
        <taxon>Euteleostomi</taxon>
        <taxon>Mammalia</taxon>
        <taxon>Metatheria</taxon>
        <taxon>Dasyuromorphia</taxon>
        <taxon>Dasyuridae</taxon>
        <taxon>Sarcophilus</taxon>
    </lineage>
</organism>
<feature type="compositionally biased region" description="Gly residues" evidence="1">
    <location>
        <begin position="1"/>
        <end position="12"/>
    </location>
</feature>
<accession>A0A7N4PPR5</accession>
<dbReference type="InParanoid" id="A0A7N4PPR5"/>
<proteinExistence type="predicted"/>
<feature type="region of interest" description="Disordered" evidence="1">
    <location>
        <begin position="1"/>
        <end position="31"/>
    </location>
</feature>
<reference evidence="2" key="3">
    <citation type="submission" date="2025-09" db="UniProtKB">
        <authorList>
            <consortium name="Ensembl"/>
        </authorList>
    </citation>
    <scope>IDENTIFICATION</scope>
</reference>
<evidence type="ECO:0000313" key="2">
    <source>
        <dbReference type="Ensembl" id="ENSSHAP00000040517.1"/>
    </source>
</evidence>
<dbReference type="Ensembl" id="ENSSHAT00000042527.1">
    <property type="protein sequence ID" value="ENSSHAP00000040517.1"/>
    <property type="gene ID" value="ENSSHAG00000032110.1"/>
</dbReference>
<evidence type="ECO:0000256" key="1">
    <source>
        <dbReference type="SAM" id="MobiDB-lite"/>
    </source>
</evidence>
<protein>
    <submittedName>
        <fullName evidence="2">Uncharacterized protein</fullName>
    </submittedName>
</protein>
<sequence length="113" mass="11595">SGGRKQLGGGAPGSPSPIASPAFNKRSTAGPGVGSGFAAGVPAALAEWTRPGSCRFLFSYVSGRRRGHGTKARVEGRGELGSAQTITMGPRPQNISLFRANDSIKWTPAMLLA</sequence>
<reference evidence="2" key="2">
    <citation type="submission" date="2025-08" db="UniProtKB">
        <authorList>
            <consortium name="Ensembl"/>
        </authorList>
    </citation>
    <scope>IDENTIFICATION</scope>
</reference>
<reference evidence="2 3" key="1">
    <citation type="journal article" date="2011" name="Proc. Natl. Acad. Sci. U.S.A.">
        <title>Genetic diversity and population structure of the endangered marsupial Sarcophilus harrisii (Tasmanian devil).</title>
        <authorList>
            <person name="Miller W."/>
            <person name="Hayes V.M."/>
            <person name="Ratan A."/>
            <person name="Petersen D.C."/>
            <person name="Wittekindt N.E."/>
            <person name="Miller J."/>
            <person name="Walenz B."/>
            <person name="Knight J."/>
            <person name="Qi J."/>
            <person name="Zhao F."/>
            <person name="Wang Q."/>
            <person name="Bedoya-Reina O.C."/>
            <person name="Katiyar N."/>
            <person name="Tomsho L.P."/>
            <person name="Kasson L.M."/>
            <person name="Hardie R.A."/>
            <person name="Woodbridge P."/>
            <person name="Tindall E.A."/>
            <person name="Bertelsen M.F."/>
            <person name="Dixon D."/>
            <person name="Pyecroft S."/>
            <person name="Helgen K.M."/>
            <person name="Lesk A.M."/>
            <person name="Pringle T.H."/>
            <person name="Patterson N."/>
            <person name="Zhang Y."/>
            <person name="Kreiss A."/>
            <person name="Woods G.M."/>
            <person name="Jones M.E."/>
            <person name="Schuster S.C."/>
        </authorList>
    </citation>
    <scope>NUCLEOTIDE SEQUENCE [LARGE SCALE GENOMIC DNA]</scope>
</reference>
<dbReference type="AlphaFoldDB" id="A0A7N4PPR5"/>
<dbReference type="GeneTree" id="ENSGT00860000136250"/>
<name>A0A7N4PPR5_SARHA</name>
<dbReference type="Proteomes" id="UP000007648">
    <property type="component" value="Unassembled WGS sequence"/>
</dbReference>
<evidence type="ECO:0000313" key="3">
    <source>
        <dbReference type="Proteomes" id="UP000007648"/>
    </source>
</evidence>
<keyword evidence="3" id="KW-1185">Reference proteome</keyword>